<accession>A0ABP0I7Z0</accession>
<evidence type="ECO:0000313" key="2">
    <source>
        <dbReference type="Proteomes" id="UP001642484"/>
    </source>
</evidence>
<name>A0ABP0I7Z0_9DINO</name>
<reference evidence="1 2" key="1">
    <citation type="submission" date="2024-02" db="EMBL/GenBank/DDBJ databases">
        <authorList>
            <person name="Chen Y."/>
            <person name="Shah S."/>
            <person name="Dougan E. K."/>
            <person name="Thang M."/>
            <person name="Chan C."/>
        </authorList>
    </citation>
    <scope>NUCLEOTIDE SEQUENCE [LARGE SCALE GENOMIC DNA]</scope>
</reference>
<dbReference type="EMBL" id="CAXAMN010002225">
    <property type="protein sequence ID" value="CAK8998667.1"/>
    <property type="molecule type" value="Genomic_DNA"/>
</dbReference>
<sequence>MAQKGVPGCVLAAHHIERPSASPYSNYFNHEFDCLCQGKDVTCKACCFGFGSKPSTIWMDDFDARLESAWKTALRTAEFPLVCAILQTLRSGDEWPCAAVTDEAMAHILDICMLIGDKEAAIECAKHTCIWPVRRWRSEDLFQVRGRMCSIDDSFFTGGPIFQDWVCHFSLDVLIASFAVGAGLQDLTLLTDLRGFKDRCFPLRAAVALFGELDLLARWRNTWLLSDLFECGNFKANLVAAEKAGIELNTMTVRFFFGTCKECNGSLLDLSIWLGKPDCATVLPSLGVSWLTKENGDWLKRLIDLKPSTNTRRPAAKAGAHAALRCFWKSELNAKGVAVLQLLKTSFRGKPFPPRLVRHILLLAMDVPEILDQLDLWEDVKNWHDPQHHCFNRTSGNSSGEQGTVGAPNEAASAEGSLPEEPPASSGEPASTRKSQEQDVTEMTMRALQASREQMAPLNMDGVCLFRLTRMAKTEHVQQLLLNPDGPLAALHARVLEAGCEVNPDWSPVKVLFVPITEAQMNELQDLADFGYELRRDVHLLALQEDQRIIEAAFRNAFPSAGRPKLKQVGPTRDVPNMRREDGEEAADDSEDDGPWLALEGGFQTDSSVGYPSYSRAQEAYEELLEQRAELQRKVQFLLQSQRQTAASPLAHEVYGPMDPENPHCRRYRRYWMEQAPRAPRPAPQAPPAAQQVAPQAVPQAPPAAAPVPQADVPEATQSCLRRQEAIRLAQQEMEANFNRAPMHAASASASPARPCDQDRSRAGRAGEFSTMPTAAPAAPPASPPELRASGAPRLFASRPAEMERREAAPAPEIWPSREESPKDADVAPIPTEPPAPATVPPAPSPAPSPKARPSEGMDEEQWLFKAKELLKSLGLESSRLPAKDLEFQEAFPSSSSYSKGLKSNKLLQKLEMHGLDCLQDWYTPLDRVHKVREMAICRASVEPPVAVSGLLGVPGHSYVVPRVHARVPGTPATKHRSSLGGSTARSASEERPSRPSSGRAPSSSR</sequence>
<proteinExistence type="predicted"/>
<dbReference type="PANTHER" id="PTHR45725">
    <property type="entry name" value="FORMIN HOMOLOGY 2 FAMILY MEMBER"/>
    <property type="match status" value="1"/>
</dbReference>
<dbReference type="Proteomes" id="UP001642484">
    <property type="component" value="Unassembled WGS sequence"/>
</dbReference>
<keyword evidence="2" id="KW-1185">Reference proteome</keyword>
<protein>
    <submittedName>
        <fullName evidence="1">Uncharacterized protein</fullName>
    </submittedName>
</protein>
<dbReference type="InterPro" id="IPR051425">
    <property type="entry name" value="Formin_Homology"/>
</dbReference>
<gene>
    <name evidence="1" type="ORF">CCMP2556_LOCUS5337</name>
</gene>
<organism evidence="1 2">
    <name type="scientific">Durusdinium trenchii</name>
    <dbReference type="NCBI Taxonomy" id="1381693"/>
    <lineage>
        <taxon>Eukaryota</taxon>
        <taxon>Sar</taxon>
        <taxon>Alveolata</taxon>
        <taxon>Dinophyceae</taxon>
        <taxon>Suessiales</taxon>
        <taxon>Symbiodiniaceae</taxon>
        <taxon>Durusdinium</taxon>
    </lineage>
</organism>
<comment type="caution">
    <text evidence="1">The sequence shown here is derived from an EMBL/GenBank/DDBJ whole genome shotgun (WGS) entry which is preliminary data.</text>
</comment>
<dbReference type="PANTHER" id="PTHR45725:SF18">
    <property type="entry name" value="ORC1-LIKE AAA ATPASE DOMAIN-CONTAINING PROTEIN"/>
    <property type="match status" value="1"/>
</dbReference>
<evidence type="ECO:0000313" key="1">
    <source>
        <dbReference type="EMBL" id="CAK8998667.1"/>
    </source>
</evidence>